<dbReference type="Pfam" id="PF12830">
    <property type="entry name" value="Nipped-B_C"/>
    <property type="match status" value="1"/>
</dbReference>
<comment type="subcellular location">
    <subcellularLocation>
        <location evidence="1">Nucleus</location>
    </subcellularLocation>
</comment>
<feature type="domain" description="Sister chromatid cohesion C-terminal" evidence="2">
    <location>
        <begin position="2"/>
        <end position="67"/>
    </location>
</feature>
<proteinExistence type="inferred from homology"/>
<accession>A0AAV3YAX8</accession>
<dbReference type="Proteomes" id="UP000735302">
    <property type="component" value="Unassembled WGS sequence"/>
</dbReference>
<organism evidence="3 4">
    <name type="scientific">Plakobranchus ocellatus</name>
    <dbReference type="NCBI Taxonomy" id="259542"/>
    <lineage>
        <taxon>Eukaryota</taxon>
        <taxon>Metazoa</taxon>
        <taxon>Spiralia</taxon>
        <taxon>Lophotrochozoa</taxon>
        <taxon>Mollusca</taxon>
        <taxon>Gastropoda</taxon>
        <taxon>Heterobranchia</taxon>
        <taxon>Euthyneura</taxon>
        <taxon>Panpulmonata</taxon>
        <taxon>Sacoglossa</taxon>
        <taxon>Placobranchoidea</taxon>
        <taxon>Plakobranchidae</taxon>
        <taxon>Plakobranchus</taxon>
    </lineage>
</organism>
<keyword evidence="4" id="KW-1185">Reference proteome</keyword>
<comment type="similarity">
    <text evidence="1">Belongs to the SCC2/Nipped-B family.</text>
</comment>
<dbReference type="InterPro" id="IPR033031">
    <property type="entry name" value="Scc2/Nipped-B"/>
</dbReference>
<dbReference type="GO" id="GO:0140588">
    <property type="term" value="P:chromatin looping"/>
    <property type="evidence" value="ECO:0007669"/>
    <property type="project" value="InterPro"/>
</dbReference>
<evidence type="ECO:0000259" key="2">
    <source>
        <dbReference type="Pfam" id="PF12830"/>
    </source>
</evidence>
<gene>
    <name evidence="3" type="ORF">PoB_000667900</name>
</gene>
<dbReference type="PANTHER" id="PTHR21704:SF18">
    <property type="entry name" value="NIPPED-B-LIKE PROTEIN"/>
    <property type="match status" value="1"/>
</dbReference>
<reference evidence="3 4" key="1">
    <citation type="journal article" date="2021" name="Elife">
        <title>Chloroplast acquisition without the gene transfer in kleptoplastic sea slugs, Plakobranchus ocellatus.</title>
        <authorList>
            <person name="Maeda T."/>
            <person name="Takahashi S."/>
            <person name="Yoshida T."/>
            <person name="Shimamura S."/>
            <person name="Takaki Y."/>
            <person name="Nagai Y."/>
            <person name="Toyoda A."/>
            <person name="Suzuki Y."/>
            <person name="Arimoto A."/>
            <person name="Ishii H."/>
            <person name="Satoh N."/>
            <person name="Nishiyama T."/>
            <person name="Hasebe M."/>
            <person name="Maruyama T."/>
            <person name="Minagawa J."/>
            <person name="Obokata J."/>
            <person name="Shigenobu S."/>
        </authorList>
    </citation>
    <scope>NUCLEOTIDE SEQUENCE [LARGE SCALE GENOMIC DNA]</scope>
</reference>
<sequence>MKALQGMKASYRLQKVFNSNNPMEPVRGRRYTEENQPQALIAFLYSLLRANRSHRRGLLTSILNLFDDSA</sequence>
<keyword evidence="1" id="KW-0677">Repeat</keyword>
<keyword evidence="1" id="KW-0131">Cell cycle</keyword>
<keyword evidence="1" id="KW-0539">Nucleus</keyword>
<feature type="non-terminal residue" evidence="3">
    <location>
        <position position="70"/>
    </location>
</feature>
<dbReference type="GO" id="GO:1990414">
    <property type="term" value="P:replication-born double-strand break repair via sister chromatid exchange"/>
    <property type="evidence" value="ECO:0007669"/>
    <property type="project" value="TreeGrafter"/>
</dbReference>
<dbReference type="EMBL" id="BLXT01000801">
    <property type="protein sequence ID" value="GFN80173.1"/>
    <property type="molecule type" value="Genomic_DNA"/>
</dbReference>
<dbReference type="GO" id="GO:0010468">
    <property type="term" value="P:regulation of gene expression"/>
    <property type="evidence" value="ECO:0007669"/>
    <property type="project" value="InterPro"/>
</dbReference>
<dbReference type="GO" id="GO:0003682">
    <property type="term" value="F:chromatin binding"/>
    <property type="evidence" value="ECO:0007669"/>
    <property type="project" value="TreeGrafter"/>
</dbReference>
<evidence type="ECO:0000313" key="3">
    <source>
        <dbReference type="EMBL" id="GFN80173.1"/>
    </source>
</evidence>
<dbReference type="GO" id="GO:0071169">
    <property type="term" value="P:establishment of protein localization to chromatin"/>
    <property type="evidence" value="ECO:0007669"/>
    <property type="project" value="TreeGrafter"/>
</dbReference>
<protein>
    <recommendedName>
        <fullName evidence="1">Nipped-B protein</fullName>
    </recommendedName>
</protein>
<dbReference type="GO" id="GO:0034087">
    <property type="term" value="P:establishment of mitotic sister chromatid cohesion"/>
    <property type="evidence" value="ECO:0007669"/>
    <property type="project" value="TreeGrafter"/>
</dbReference>
<dbReference type="GO" id="GO:0090694">
    <property type="term" value="C:Scc2-Scc4 cohesin loading complex"/>
    <property type="evidence" value="ECO:0007669"/>
    <property type="project" value="TreeGrafter"/>
</dbReference>
<dbReference type="PANTHER" id="PTHR21704">
    <property type="entry name" value="NIPPED-B-LIKE PROTEIN DELANGIN SCC2-RELATED"/>
    <property type="match status" value="1"/>
</dbReference>
<dbReference type="InterPro" id="IPR024986">
    <property type="entry name" value="Nipped-B_C"/>
</dbReference>
<evidence type="ECO:0000256" key="1">
    <source>
        <dbReference type="RuleBase" id="RU364107"/>
    </source>
</evidence>
<name>A0AAV3YAX8_9GAST</name>
<dbReference type="GO" id="GO:0061775">
    <property type="term" value="F:cohesin loader activity"/>
    <property type="evidence" value="ECO:0007669"/>
    <property type="project" value="InterPro"/>
</dbReference>
<comment type="caution">
    <text evidence="3">The sequence shown here is derived from an EMBL/GenBank/DDBJ whole genome shotgun (WGS) entry which is preliminary data.</text>
</comment>
<dbReference type="AlphaFoldDB" id="A0AAV3YAX8"/>
<evidence type="ECO:0000313" key="4">
    <source>
        <dbReference type="Proteomes" id="UP000735302"/>
    </source>
</evidence>